<feature type="region of interest" description="Disordered" evidence="1">
    <location>
        <begin position="448"/>
        <end position="515"/>
    </location>
</feature>
<name>A0AAN6GJF5_9BASI</name>
<feature type="compositionally biased region" description="Basic residues" evidence="1">
    <location>
        <begin position="449"/>
        <end position="464"/>
    </location>
</feature>
<reference evidence="2" key="1">
    <citation type="journal article" date="2023" name="PhytoFront">
        <title>Draft Genome Resources of Seven Strains of Tilletia horrida, Causal Agent of Kernel Smut of Rice.</title>
        <authorList>
            <person name="Khanal S."/>
            <person name="Antony Babu S."/>
            <person name="Zhou X.G."/>
        </authorList>
    </citation>
    <scope>NUCLEOTIDE SEQUENCE</scope>
    <source>
        <strain evidence="2">TX3</strain>
    </source>
</reference>
<dbReference type="EMBL" id="JAPDMQ010000012">
    <property type="protein sequence ID" value="KAK0540517.1"/>
    <property type="molecule type" value="Genomic_DNA"/>
</dbReference>
<gene>
    <name evidence="2" type="ORF">OC842_000452</name>
</gene>
<keyword evidence="3" id="KW-1185">Reference proteome</keyword>
<dbReference type="AlphaFoldDB" id="A0AAN6GJF5"/>
<evidence type="ECO:0000256" key="1">
    <source>
        <dbReference type="SAM" id="MobiDB-lite"/>
    </source>
</evidence>
<feature type="compositionally biased region" description="Acidic residues" evidence="1">
    <location>
        <begin position="483"/>
        <end position="515"/>
    </location>
</feature>
<sequence length="515" mass="57874">MMKPGKPRTSETTIQNLEKQIDIAVKGVKKPYFEAQTTSGSRDEIVEEITDILFELNQVLSGKVPHHPRTPIRKMKRPAIRKELQAQADALKASPWHNALLSINEFCEFEVHAQSPIEVLHTLWLGIVKYLANATSKFIDADLLRTRLEGVSTAGLDCGRVFPAKNTLRFVNSLHGKEYKMLAQAMPTALAPLVDDGQAPQRLQIAWTAVGRLARAISHAEIVRADIDAHIIKKFGPSTNFNTERFESFNAPIREASCHSNRHSPSFDILTRLQDHELLRHVISGGEWIREGRIVKASSRIQDFVNDPEHSILMETWGLQPVKKRGRPGQVTTASRTRPNKIFQNDQLRAQVIGDFPGLEDEECEQGNKVWSQAWDPCEGMIAKIRSITKRCEGVGLVQVELLQNQGWSEEWQMDVLLASGSCIIIPATPGYTNTSVNAAAKQLEREIKKARKASQRKSRKKKTQGGGKEEGQEDFESRAGNEDDEEGNEEDWDDEDENEIGDPNEEEMDMSSDD</sequence>
<accession>A0AAN6GJF5</accession>
<evidence type="ECO:0000313" key="2">
    <source>
        <dbReference type="EMBL" id="KAK0540517.1"/>
    </source>
</evidence>
<comment type="caution">
    <text evidence="2">The sequence shown here is derived from an EMBL/GenBank/DDBJ whole genome shotgun (WGS) entry which is preliminary data.</text>
</comment>
<evidence type="ECO:0000313" key="3">
    <source>
        <dbReference type="Proteomes" id="UP001176521"/>
    </source>
</evidence>
<organism evidence="2 3">
    <name type="scientific">Tilletia horrida</name>
    <dbReference type="NCBI Taxonomy" id="155126"/>
    <lineage>
        <taxon>Eukaryota</taxon>
        <taxon>Fungi</taxon>
        <taxon>Dikarya</taxon>
        <taxon>Basidiomycota</taxon>
        <taxon>Ustilaginomycotina</taxon>
        <taxon>Exobasidiomycetes</taxon>
        <taxon>Tilletiales</taxon>
        <taxon>Tilletiaceae</taxon>
        <taxon>Tilletia</taxon>
    </lineage>
</organism>
<feature type="compositionally biased region" description="Basic and acidic residues" evidence="1">
    <location>
        <begin position="468"/>
        <end position="482"/>
    </location>
</feature>
<proteinExistence type="predicted"/>
<protein>
    <submittedName>
        <fullName evidence="2">Uncharacterized protein</fullName>
    </submittedName>
</protein>
<dbReference type="Proteomes" id="UP001176521">
    <property type="component" value="Unassembled WGS sequence"/>
</dbReference>